<dbReference type="SUPFAM" id="SSF48403">
    <property type="entry name" value="Ankyrin repeat"/>
    <property type="match status" value="1"/>
</dbReference>
<gene>
    <name evidence="2" type="ORF">NF27_IN00740</name>
</gene>
<comment type="caution">
    <text evidence="2">The sequence shown here is derived from an EMBL/GenBank/DDBJ whole genome shotgun (WGS) entry which is preliminary data.</text>
</comment>
<reference evidence="2 3" key="1">
    <citation type="submission" date="2014-11" db="EMBL/GenBank/DDBJ databases">
        <title>A Rickettsiales Symbiont of Amoebae With Ancient Features.</title>
        <authorList>
            <person name="Schulz F."/>
            <person name="Martijn J."/>
            <person name="Wascher F."/>
            <person name="Kostanjsek R."/>
            <person name="Ettema T.J."/>
            <person name="Horn M."/>
        </authorList>
    </citation>
    <scope>NUCLEOTIDE SEQUENCE [LARGE SCALE GENOMIC DNA]</scope>
    <source>
        <strain evidence="2 3">UWC36</strain>
    </source>
</reference>
<dbReference type="InterPro" id="IPR002110">
    <property type="entry name" value="Ankyrin_rpt"/>
</dbReference>
<dbReference type="EMBL" id="JSWE01000206">
    <property type="protein sequence ID" value="KIE04333.1"/>
    <property type="molecule type" value="Genomic_DNA"/>
</dbReference>
<evidence type="ECO:0000313" key="3">
    <source>
        <dbReference type="Proteomes" id="UP000031258"/>
    </source>
</evidence>
<organism evidence="2 3">
    <name type="scientific">Candidatus Jidaibacter acanthamoebae</name>
    <dbReference type="NCBI Taxonomy" id="86105"/>
    <lineage>
        <taxon>Bacteria</taxon>
        <taxon>Pseudomonadati</taxon>
        <taxon>Pseudomonadota</taxon>
        <taxon>Alphaproteobacteria</taxon>
        <taxon>Rickettsiales</taxon>
        <taxon>Candidatus Midichloriaceae</taxon>
        <taxon>Candidatus Jidaibacter</taxon>
    </lineage>
</organism>
<dbReference type="Pfam" id="PF00023">
    <property type="entry name" value="Ank"/>
    <property type="match status" value="1"/>
</dbReference>
<protein>
    <submittedName>
        <fullName evidence="2">Uncharacterized protein</fullName>
    </submittedName>
</protein>
<name>A0A0C1QJG9_9RICK</name>
<dbReference type="PROSITE" id="PS50297">
    <property type="entry name" value="ANK_REP_REGION"/>
    <property type="match status" value="2"/>
</dbReference>
<feature type="repeat" description="ANK" evidence="1">
    <location>
        <begin position="241"/>
        <end position="273"/>
    </location>
</feature>
<dbReference type="Gene3D" id="1.25.40.20">
    <property type="entry name" value="Ankyrin repeat-containing domain"/>
    <property type="match status" value="1"/>
</dbReference>
<dbReference type="InterPro" id="IPR036770">
    <property type="entry name" value="Ankyrin_rpt-contain_sf"/>
</dbReference>
<dbReference type="Proteomes" id="UP000031258">
    <property type="component" value="Unassembled WGS sequence"/>
</dbReference>
<sequence length="467" mass="53372">MKSLDSFIEKKFNQQDIIKPASKVGVPIDKDGNCTALSILYAAHEIKHVGREDKDFVAKLNRNIVSPNDNFFKRVMLYQTHFGYFKPTPNLGKIKVATKLWKETPFRNLIPYYFEKNKFLRLDLYNKTGDCHVIVVQVLKGADGECKYKLFDPNVGESKELTDIELKQGLNYLLKDFYRRQYNFVEIRDGEQMIMINKLLTNKGKYLDEKKLLHLARNAEQFEYLWGLGANEVNYVSDLGNKKTSLHYALEFNHNKTFELLMEKGAEVDVVDWCGNSCLYLAAEQGNKYCLELLIERGANTEIKNEQGKTALDIAQEKGNKAIIEILTRVKLFKVIKEEDRDGISEALEQGAKIIISSRKGWEALFNTVKLNGISDAMELFENSLGFSLTSPLMFITYTALPIATFYIPVEGLILISLQAFCLSWLLQDYAPASIKSSIFDSPSKLRSFTDIVKDSREESKQCINLS</sequence>
<dbReference type="OrthoDB" id="9812708at2"/>
<keyword evidence="1" id="KW-0040">ANK repeat</keyword>
<dbReference type="AlphaFoldDB" id="A0A0C1QJG9"/>
<dbReference type="SMART" id="SM00248">
    <property type="entry name" value="ANK"/>
    <property type="match status" value="3"/>
</dbReference>
<evidence type="ECO:0000313" key="2">
    <source>
        <dbReference type="EMBL" id="KIE04333.1"/>
    </source>
</evidence>
<dbReference type="PROSITE" id="PS50088">
    <property type="entry name" value="ANK_REPEAT"/>
    <property type="match status" value="2"/>
</dbReference>
<dbReference type="PANTHER" id="PTHR24118:SF99">
    <property type="entry name" value="POTE ANKYRIN DOMAIN FAMILY MEMBER 3C-RELATED"/>
    <property type="match status" value="1"/>
</dbReference>
<proteinExistence type="predicted"/>
<keyword evidence="3" id="KW-1185">Reference proteome</keyword>
<accession>A0A0C1QJG9</accession>
<dbReference type="Pfam" id="PF12796">
    <property type="entry name" value="Ank_2"/>
    <property type="match status" value="1"/>
</dbReference>
<dbReference type="RefSeq" id="WP_053332769.1">
    <property type="nucleotide sequence ID" value="NZ_JSWE01000206.1"/>
</dbReference>
<evidence type="ECO:0000256" key="1">
    <source>
        <dbReference type="PROSITE-ProRule" id="PRU00023"/>
    </source>
</evidence>
<dbReference type="PANTHER" id="PTHR24118">
    <property type="entry name" value="POTE ANKYRIN DOMAIN"/>
    <property type="match status" value="1"/>
</dbReference>
<dbReference type="STRING" id="86105.NF27_IN00740"/>
<feature type="repeat" description="ANK" evidence="1">
    <location>
        <begin position="274"/>
        <end position="306"/>
    </location>
</feature>